<sequence length="174" mass="18281">MTGAVVLAEESVLAAYGMADFPFGIAVAALFLIVLLRAQGTYWLGRGVAAGARTRPAVRRITEGPGVVRAIALLHRWGPLAVTLSFFTVGLQTVVNAAAGLVRMPWLRYTLFMVPGCVAWAFIYATIGLAAFLAIVSAAAGSPWGLAAVVLAVVAVGVLVVLRLRRPRPDDPRG</sequence>
<evidence type="ECO:0000256" key="1">
    <source>
        <dbReference type="ARBA" id="ARBA00004651"/>
    </source>
</evidence>
<comment type="caution">
    <text evidence="9">The sequence shown here is derived from an EMBL/GenBank/DDBJ whole genome shotgun (WGS) entry which is preliminary data.</text>
</comment>
<organism evidence="9 10">
    <name type="scientific">Salana multivorans</name>
    <dbReference type="NCBI Taxonomy" id="120377"/>
    <lineage>
        <taxon>Bacteria</taxon>
        <taxon>Bacillati</taxon>
        <taxon>Actinomycetota</taxon>
        <taxon>Actinomycetes</taxon>
        <taxon>Micrococcales</taxon>
        <taxon>Beutenbergiaceae</taxon>
        <taxon>Salana</taxon>
    </lineage>
</organism>
<feature type="domain" description="VTT" evidence="8">
    <location>
        <begin position="12"/>
        <end position="128"/>
    </location>
</feature>
<evidence type="ECO:0000256" key="2">
    <source>
        <dbReference type="ARBA" id="ARBA00010792"/>
    </source>
</evidence>
<feature type="transmembrane region" description="Helical" evidence="7">
    <location>
        <begin position="144"/>
        <end position="164"/>
    </location>
</feature>
<accession>A0A3N2D0C2</accession>
<keyword evidence="3 7" id="KW-1003">Cell membrane</keyword>
<dbReference type="EMBL" id="RKHQ01000002">
    <property type="protein sequence ID" value="ROR93245.1"/>
    <property type="molecule type" value="Genomic_DNA"/>
</dbReference>
<dbReference type="InterPro" id="IPR032816">
    <property type="entry name" value="VTT_dom"/>
</dbReference>
<dbReference type="Pfam" id="PF09335">
    <property type="entry name" value="VTT_dom"/>
    <property type="match status" value="1"/>
</dbReference>
<evidence type="ECO:0000259" key="8">
    <source>
        <dbReference type="Pfam" id="PF09335"/>
    </source>
</evidence>
<gene>
    <name evidence="9" type="ORF">EDD28_2653</name>
</gene>
<feature type="transmembrane region" description="Helical" evidence="7">
    <location>
        <begin position="77"/>
        <end position="99"/>
    </location>
</feature>
<name>A0A3N2D0C2_9MICO</name>
<keyword evidence="5 7" id="KW-1133">Transmembrane helix</keyword>
<evidence type="ECO:0000256" key="4">
    <source>
        <dbReference type="ARBA" id="ARBA00022692"/>
    </source>
</evidence>
<evidence type="ECO:0000313" key="9">
    <source>
        <dbReference type="EMBL" id="ROR93245.1"/>
    </source>
</evidence>
<proteinExistence type="inferred from homology"/>
<evidence type="ECO:0000256" key="6">
    <source>
        <dbReference type="ARBA" id="ARBA00023136"/>
    </source>
</evidence>
<dbReference type="InterPro" id="IPR032818">
    <property type="entry name" value="DedA-like"/>
</dbReference>
<evidence type="ECO:0000256" key="5">
    <source>
        <dbReference type="ARBA" id="ARBA00022989"/>
    </source>
</evidence>
<comment type="similarity">
    <text evidence="2 7">Belongs to the DedA family.</text>
</comment>
<dbReference type="PANTHER" id="PTHR30353">
    <property type="entry name" value="INNER MEMBRANE PROTEIN DEDA-RELATED"/>
    <property type="match status" value="1"/>
</dbReference>
<dbReference type="GO" id="GO:0005886">
    <property type="term" value="C:plasma membrane"/>
    <property type="evidence" value="ECO:0007669"/>
    <property type="project" value="UniProtKB-SubCell"/>
</dbReference>
<dbReference type="PANTHER" id="PTHR30353:SF0">
    <property type="entry name" value="TRANSMEMBRANE PROTEIN"/>
    <property type="match status" value="1"/>
</dbReference>
<comment type="subcellular location">
    <subcellularLocation>
        <location evidence="1 7">Cell membrane</location>
        <topology evidence="1 7">Multi-pass membrane protein</topology>
    </subcellularLocation>
</comment>
<evidence type="ECO:0000256" key="7">
    <source>
        <dbReference type="RuleBase" id="RU367016"/>
    </source>
</evidence>
<evidence type="ECO:0000313" key="10">
    <source>
        <dbReference type="Proteomes" id="UP000275356"/>
    </source>
</evidence>
<reference evidence="9 10" key="1">
    <citation type="submission" date="2018-11" db="EMBL/GenBank/DDBJ databases">
        <title>Sequencing the genomes of 1000 actinobacteria strains.</title>
        <authorList>
            <person name="Klenk H.-P."/>
        </authorList>
    </citation>
    <scope>NUCLEOTIDE SEQUENCE [LARGE SCALE GENOMIC DNA]</scope>
    <source>
        <strain evidence="9 10">DSM 13521</strain>
    </source>
</reference>
<keyword evidence="4 7" id="KW-0812">Transmembrane</keyword>
<protein>
    <submittedName>
        <fullName evidence="9">Membrane protein DedA with SNARE-associated domain</fullName>
    </submittedName>
</protein>
<dbReference type="AlphaFoldDB" id="A0A3N2D0C2"/>
<evidence type="ECO:0000256" key="3">
    <source>
        <dbReference type="ARBA" id="ARBA00022475"/>
    </source>
</evidence>
<dbReference type="OrthoDB" id="3426404at2"/>
<dbReference type="Proteomes" id="UP000275356">
    <property type="component" value="Unassembled WGS sequence"/>
</dbReference>
<keyword evidence="10" id="KW-1185">Reference proteome</keyword>
<dbReference type="RefSeq" id="WP_123740232.1">
    <property type="nucleotide sequence ID" value="NZ_RKHQ01000002.1"/>
</dbReference>
<feature type="transmembrane region" description="Helical" evidence="7">
    <location>
        <begin position="12"/>
        <end position="36"/>
    </location>
</feature>
<keyword evidence="6 7" id="KW-0472">Membrane</keyword>
<feature type="transmembrane region" description="Helical" evidence="7">
    <location>
        <begin position="111"/>
        <end position="138"/>
    </location>
</feature>